<dbReference type="Proteomes" id="UP000095281">
    <property type="component" value="Unplaced"/>
</dbReference>
<dbReference type="WBParaSite" id="MhA1_Contig95.frz3.gene27">
    <property type="protein sequence ID" value="MhA1_Contig95.frz3.gene27"/>
    <property type="gene ID" value="MhA1_Contig95.frz3.gene27"/>
</dbReference>
<name>A0A1I8C127_MELHA</name>
<proteinExistence type="predicted"/>
<sequence length="92" mass="10839">MALLKAKTKDLINKVPPIEKIIFNECIKFNGYKSPSKYSKCLIKLIKKIKNDENLNKEKWNFGRENNNNNYNFGEIKEEEEKGLLWGTLVKF</sequence>
<reference evidence="2" key="1">
    <citation type="submission" date="2016-11" db="UniProtKB">
        <authorList>
            <consortium name="WormBaseParasite"/>
        </authorList>
    </citation>
    <scope>IDENTIFICATION</scope>
</reference>
<keyword evidence="1" id="KW-1185">Reference proteome</keyword>
<dbReference type="AlphaFoldDB" id="A0A1I8C127"/>
<organism evidence="1 2">
    <name type="scientific">Meloidogyne hapla</name>
    <name type="common">Root-knot nematode worm</name>
    <dbReference type="NCBI Taxonomy" id="6305"/>
    <lineage>
        <taxon>Eukaryota</taxon>
        <taxon>Metazoa</taxon>
        <taxon>Ecdysozoa</taxon>
        <taxon>Nematoda</taxon>
        <taxon>Chromadorea</taxon>
        <taxon>Rhabditida</taxon>
        <taxon>Tylenchina</taxon>
        <taxon>Tylenchomorpha</taxon>
        <taxon>Tylenchoidea</taxon>
        <taxon>Meloidogynidae</taxon>
        <taxon>Meloidogyninae</taxon>
        <taxon>Meloidogyne</taxon>
    </lineage>
</organism>
<protein>
    <submittedName>
        <fullName evidence="2">Uncharacterized protein</fullName>
    </submittedName>
</protein>
<evidence type="ECO:0000313" key="1">
    <source>
        <dbReference type="Proteomes" id="UP000095281"/>
    </source>
</evidence>
<accession>A0A1I8C127</accession>
<evidence type="ECO:0000313" key="2">
    <source>
        <dbReference type="WBParaSite" id="MhA1_Contig95.frz3.gene27"/>
    </source>
</evidence>